<keyword evidence="1" id="KW-1133">Transmembrane helix</keyword>
<evidence type="ECO:0000313" key="2">
    <source>
        <dbReference type="EMBL" id="KFZ36720.1"/>
    </source>
</evidence>
<evidence type="ECO:0000256" key="1">
    <source>
        <dbReference type="SAM" id="Phobius"/>
    </source>
</evidence>
<sequence length="59" mass="6545">MVNTARQVQLKINENDIKSTTIPSDINMLEKCHITAIIAVAFLVSLLNFNYASVSHNAQ</sequence>
<name>A0A094J9W8_9GAMM</name>
<feature type="transmembrane region" description="Helical" evidence="1">
    <location>
        <begin position="33"/>
        <end position="52"/>
    </location>
</feature>
<organism evidence="2 3">
    <name type="scientific">Shewanella mangrovi</name>
    <dbReference type="NCBI Taxonomy" id="1515746"/>
    <lineage>
        <taxon>Bacteria</taxon>
        <taxon>Pseudomonadati</taxon>
        <taxon>Pseudomonadota</taxon>
        <taxon>Gammaproteobacteria</taxon>
        <taxon>Alteromonadales</taxon>
        <taxon>Shewanellaceae</taxon>
        <taxon>Shewanella</taxon>
    </lineage>
</organism>
<dbReference type="EMBL" id="JPEO01000014">
    <property type="protein sequence ID" value="KFZ36720.1"/>
    <property type="molecule type" value="Genomic_DNA"/>
</dbReference>
<protein>
    <submittedName>
        <fullName evidence="2">Uncharacterized protein</fullName>
    </submittedName>
</protein>
<keyword evidence="3" id="KW-1185">Reference proteome</keyword>
<comment type="caution">
    <text evidence="2">The sequence shown here is derived from an EMBL/GenBank/DDBJ whole genome shotgun (WGS) entry which is preliminary data.</text>
</comment>
<accession>A0A094J9W8</accession>
<dbReference type="AlphaFoldDB" id="A0A094J9W8"/>
<gene>
    <name evidence="2" type="ORF">HR45_14790</name>
</gene>
<keyword evidence="1" id="KW-0472">Membrane</keyword>
<evidence type="ECO:0000313" key="3">
    <source>
        <dbReference type="Proteomes" id="UP000029264"/>
    </source>
</evidence>
<reference evidence="2 3" key="1">
    <citation type="submission" date="2014-06" db="EMBL/GenBank/DDBJ databases">
        <title>Shewanella sp. YQH10.</title>
        <authorList>
            <person name="Liu Y."/>
            <person name="Zeng R."/>
        </authorList>
    </citation>
    <scope>NUCLEOTIDE SEQUENCE [LARGE SCALE GENOMIC DNA]</scope>
    <source>
        <strain evidence="2 3">YQH10</strain>
    </source>
</reference>
<keyword evidence="1" id="KW-0812">Transmembrane</keyword>
<proteinExistence type="predicted"/>
<dbReference type="Proteomes" id="UP000029264">
    <property type="component" value="Unassembled WGS sequence"/>
</dbReference>